<keyword evidence="2" id="KW-1185">Reference proteome</keyword>
<sequence length="104" mass="11520">MISIRFGPVDKQLFDDGEPAECELVLNTGLKLVVPFSLKTGPPFEEITACIRFGIDMTRFFVVSGEIQAQACSMAFLSFLAGYCLLPNSSMNFFPEVFNGIKVR</sequence>
<reference evidence="1" key="1">
    <citation type="submission" date="2020-08" db="EMBL/GenBank/DDBJ databases">
        <title>Multicomponent nature underlies the extraordinary mechanical properties of spider dragline silk.</title>
        <authorList>
            <person name="Kono N."/>
            <person name="Nakamura H."/>
            <person name="Mori M."/>
            <person name="Yoshida Y."/>
            <person name="Ohtoshi R."/>
            <person name="Malay A.D."/>
            <person name="Moran D.A.P."/>
            <person name="Tomita M."/>
            <person name="Numata K."/>
            <person name="Arakawa K."/>
        </authorList>
    </citation>
    <scope>NUCLEOTIDE SEQUENCE</scope>
</reference>
<name>A0A8X7BZ96_9ARAC</name>
<comment type="caution">
    <text evidence="1">The sequence shown here is derived from an EMBL/GenBank/DDBJ whole genome shotgun (WGS) entry which is preliminary data.</text>
</comment>
<protein>
    <submittedName>
        <fullName evidence="1">Uncharacterized protein</fullName>
    </submittedName>
</protein>
<evidence type="ECO:0000313" key="2">
    <source>
        <dbReference type="Proteomes" id="UP000886998"/>
    </source>
</evidence>
<dbReference type="Proteomes" id="UP000886998">
    <property type="component" value="Unassembled WGS sequence"/>
</dbReference>
<evidence type="ECO:0000313" key="1">
    <source>
        <dbReference type="EMBL" id="GFY47284.1"/>
    </source>
</evidence>
<accession>A0A8X7BZ96</accession>
<organism evidence="1 2">
    <name type="scientific">Trichonephila inaurata madagascariensis</name>
    <dbReference type="NCBI Taxonomy" id="2747483"/>
    <lineage>
        <taxon>Eukaryota</taxon>
        <taxon>Metazoa</taxon>
        <taxon>Ecdysozoa</taxon>
        <taxon>Arthropoda</taxon>
        <taxon>Chelicerata</taxon>
        <taxon>Arachnida</taxon>
        <taxon>Araneae</taxon>
        <taxon>Araneomorphae</taxon>
        <taxon>Entelegynae</taxon>
        <taxon>Araneoidea</taxon>
        <taxon>Nephilidae</taxon>
        <taxon>Trichonephila</taxon>
        <taxon>Trichonephila inaurata</taxon>
    </lineage>
</organism>
<dbReference type="AlphaFoldDB" id="A0A8X7BZ96"/>
<dbReference type="EMBL" id="BMAV01005869">
    <property type="protein sequence ID" value="GFY47284.1"/>
    <property type="molecule type" value="Genomic_DNA"/>
</dbReference>
<proteinExistence type="predicted"/>
<gene>
    <name evidence="1" type="ORF">TNIN_27311</name>
</gene>